<accession>A0A221VWG5</accession>
<dbReference type="RefSeq" id="WP_093939703.1">
    <property type="nucleotide sequence ID" value="NZ_CP022521.1"/>
</dbReference>
<dbReference type="AlphaFoldDB" id="A0A221VWG5"/>
<organism evidence="1 2">
    <name type="scientific">Actinoalloteichus hoggarensis</name>
    <dbReference type="NCBI Taxonomy" id="1470176"/>
    <lineage>
        <taxon>Bacteria</taxon>
        <taxon>Bacillati</taxon>
        <taxon>Actinomycetota</taxon>
        <taxon>Actinomycetes</taxon>
        <taxon>Pseudonocardiales</taxon>
        <taxon>Pseudonocardiaceae</taxon>
        <taxon>Actinoalloteichus</taxon>
    </lineage>
</organism>
<dbReference type="KEGG" id="ahg:AHOG_01115"/>
<evidence type="ECO:0000313" key="2">
    <source>
        <dbReference type="Proteomes" id="UP000204221"/>
    </source>
</evidence>
<dbReference type="GO" id="GO:0030246">
    <property type="term" value="F:carbohydrate binding"/>
    <property type="evidence" value="ECO:0007669"/>
    <property type="project" value="InterPro"/>
</dbReference>
<dbReference type="SUPFAM" id="SSF49452">
    <property type="entry name" value="Starch-binding domain-like"/>
    <property type="match status" value="1"/>
</dbReference>
<protein>
    <submittedName>
        <fullName evidence="1">Uncharacterized protein</fullName>
    </submittedName>
</protein>
<dbReference type="EMBL" id="CP022521">
    <property type="protein sequence ID" value="ASO17890.1"/>
    <property type="molecule type" value="Genomic_DNA"/>
</dbReference>
<reference evidence="1 2" key="1">
    <citation type="submission" date="2017-07" db="EMBL/GenBank/DDBJ databases">
        <title>Complete genome sequence of Actinoalloteichus hoggarensis DSM 45943, type strain of Actinoalloteichus hoggarensis.</title>
        <authorList>
            <person name="Ruckert C."/>
            <person name="Nouioui I."/>
            <person name="Willmese J."/>
            <person name="van Wezel G."/>
            <person name="Klenk H.-P."/>
            <person name="Kalinowski J."/>
            <person name="Zotchev S.B."/>
        </authorList>
    </citation>
    <scope>NUCLEOTIDE SEQUENCE [LARGE SCALE GENOMIC DNA]</scope>
    <source>
        <strain evidence="1 2">DSM 45943</strain>
    </source>
</reference>
<keyword evidence="2" id="KW-1185">Reference proteome</keyword>
<dbReference type="Proteomes" id="UP000204221">
    <property type="component" value="Chromosome"/>
</dbReference>
<proteinExistence type="predicted"/>
<gene>
    <name evidence="1" type="ORF">AHOG_01115</name>
</gene>
<name>A0A221VWG5_9PSEU</name>
<dbReference type="PROSITE" id="PS51257">
    <property type="entry name" value="PROKAR_LIPOPROTEIN"/>
    <property type="match status" value="1"/>
</dbReference>
<dbReference type="OrthoDB" id="3543307at2"/>
<sequence length="144" mass="14261">MAPRPRRGLAGAVLALLAGGFLAACGSGSDARPVSDADADAGSGTRTSATFAGRVETVSGEAVPGCLITPESVDGAVEIPELAVFSDADGAFAWTLPSGTYTFSTTCDSEAHPDASADHDSLSGTSDAVRAEKAETASVTIVVA</sequence>
<dbReference type="InterPro" id="IPR013784">
    <property type="entry name" value="Carb-bd-like_fold"/>
</dbReference>
<evidence type="ECO:0000313" key="1">
    <source>
        <dbReference type="EMBL" id="ASO17890.1"/>
    </source>
</evidence>